<dbReference type="Pfam" id="PF00381">
    <property type="entry name" value="PTS-HPr"/>
    <property type="match status" value="1"/>
</dbReference>
<dbReference type="InterPro" id="IPR050399">
    <property type="entry name" value="HPr"/>
</dbReference>
<evidence type="ECO:0000256" key="2">
    <source>
        <dbReference type="ARBA" id="ARBA00004496"/>
    </source>
</evidence>
<dbReference type="PROSITE" id="PS51350">
    <property type="entry name" value="PTS_HPR_DOM"/>
    <property type="match status" value="1"/>
</dbReference>
<dbReference type="CDD" id="cd00367">
    <property type="entry name" value="PTS-HPr_like"/>
    <property type="match status" value="1"/>
</dbReference>
<evidence type="ECO:0000256" key="1">
    <source>
        <dbReference type="ARBA" id="ARBA00003681"/>
    </source>
</evidence>
<dbReference type="NCBIfam" id="TIGR01003">
    <property type="entry name" value="PTS_HPr_family"/>
    <property type="match status" value="1"/>
</dbReference>
<dbReference type="GO" id="GO:0009401">
    <property type="term" value="P:phosphoenolpyruvate-dependent sugar phosphotransferase system"/>
    <property type="evidence" value="ECO:0007669"/>
    <property type="project" value="UniProtKB-KW"/>
</dbReference>
<dbReference type="PANTHER" id="PTHR33705">
    <property type="entry name" value="PHOSPHOCARRIER PROTEIN HPR"/>
    <property type="match status" value="1"/>
</dbReference>
<sequence>MPTATRTVEITDPVGIHARPASAFSQAATKSACTVTLAKQPDNAPVDASSVLMIMSLGIKKGDTVEITVNGEDAENKADKLVQILLQH</sequence>
<comment type="subcellular location">
    <subcellularLocation>
        <location evidence="2">Cytoplasm</location>
    </subcellularLocation>
</comment>
<comment type="function">
    <text evidence="1">General (non sugar-specific) component of the phosphoenolpyruvate-dependent sugar phosphotransferase system (sugar PTS). This major carbohydrate active-transport system catalyzes the phosphorylation of incoming sugar substrates concomitantly with their translocation across the cell membrane. The phosphoryl group from phosphoenolpyruvate (PEP) is transferred to the phosphoryl carrier protein HPr by enzyme I. Phospho-HPr then transfers it to the PTS EIIA domain.</text>
</comment>
<evidence type="ECO:0000259" key="6">
    <source>
        <dbReference type="PROSITE" id="PS51350"/>
    </source>
</evidence>
<organism evidence="7">
    <name type="scientific">Bifidobacterium aquikefiricola</name>
    <dbReference type="NCBI Taxonomy" id="3059038"/>
    <lineage>
        <taxon>Bacteria</taxon>
        <taxon>Bacillati</taxon>
        <taxon>Actinomycetota</taxon>
        <taxon>Actinomycetes</taxon>
        <taxon>Bifidobacteriales</taxon>
        <taxon>Bifidobacteriaceae</taxon>
        <taxon>Bifidobacterium</taxon>
    </lineage>
</organism>
<dbReference type="PANTHER" id="PTHR33705:SF2">
    <property type="entry name" value="PHOSPHOCARRIER PROTEIN NPR"/>
    <property type="match status" value="1"/>
</dbReference>
<dbReference type="EMBL" id="CP129674">
    <property type="protein sequence ID" value="XDS44834.1"/>
    <property type="molecule type" value="Genomic_DNA"/>
</dbReference>
<dbReference type="PROSITE" id="PS00369">
    <property type="entry name" value="PTS_HPR_HIS"/>
    <property type="match status" value="1"/>
</dbReference>
<dbReference type="InterPro" id="IPR001020">
    <property type="entry name" value="PTS_HPr_His_P_site"/>
</dbReference>
<protein>
    <recommendedName>
        <fullName evidence="3">Phosphocarrier protein HPr</fullName>
    </recommendedName>
</protein>
<evidence type="ECO:0000256" key="3">
    <source>
        <dbReference type="ARBA" id="ARBA00020422"/>
    </source>
</evidence>
<evidence type="ECO:0000313" key="7">
    <source>
        <dbReference type="EMBL" id="XDS44834.1"/>
    </source>
</evidence>
<keyword evidence="5" id="KW-0598">Phosphotransferase system</keyword>
<evidence type="ECO:0000256" key="4">
    <source>
        <dbReference type="ARBA" id="ARBA00022490"/>
    </source>
</evidence>
<dbReference type="RefSeq" id="WP_369344380.1">
    <property type="nucleotide sequence ID" value="NZ_CP129674.1"/>
</dbReference>
<dbReference type="PRINTS" id="PR00107">
    <property type="entry name" value="PHOSPHOCPHPR"/>
</dbReference>
<dbReference type="Gene3D" id="3.30.1340.10">
    <property type="entry name" value="HPr-like"/>
    <property type="match status" value="1"/>
</dbReference>
<dbReference type="AlphaFoldDB" id="A0AB39U773"/>
<reference evidence="7" key="1">
    <citation type="submission" date="2023-07" db="EMBL/GenBank/DDBJ databases">
        <title>Bifidobacterium aquikefiriaerophilum sp. nov. and Bifidobacterium eccum sp. nov., isolated from water kefir.</title>
        <authorList>
            <person name="Breselge S."/>
            <person name="Bellassi P."/>
            <person name="Barcenilla C."/>
            <person name="Alvarez-Ordonez A."/>
            <person name="Morelli L."/>
            <person name="Cotter P.D."/>
        </authorList>
    </citation>
    <scope>NUCLEOTIDE SEQUENCE</scope>
    <source>
        <strain evidence="7">WK041_4_12</strain>
    </source>
</reference>
<accession>A0AB39U773</accession>
<proteinExistence type="predicted"/>
<feature type="domain" description="HPr" evidence="6">
    <location>
        <begin position="3"/>
        <end position="88"/>
    </location>
</feature>
<keyword evidence="4" id="KW-0963">Cytoplasm</keyword>
<evidence type="ECO:0000256" key="5">
    <source>
        <dbReference type="ARBA" id="ARBA00022683"/>
    </source>
</evidence>
<dbReference type="KEGG" id="baqk:QN215_01475"/>
<dbReference type="InterPro" id="IPR000032">
    <property type="entry name" value="HPr-like"/>
</dbReference>
<dbReference type="SUPFAM" id="SSF55594">
    <property type="entry name" value="HPr-like"/>
    <property type="match status" value="1"/>
</dbReference>
<dbReference type="GO" id="GO:0005737">
    <property type="term" value="C:cytoplasm"/>
    <property type="evidence" value="ECO:0007669"/>
    <property type="project" value="UniProtKB-SubCell"/>
</dbReference>
<name>A0AB39U773_9BIFI</name>
<gene>
    <name evidence="7" type="ORF">QN215_01475</name>
</gene>
<dbReference type="InterPro" id="IPR035895">
    <property type="entry name" value="HPr-like_sf"/>
</dbReference>